<dbReference type="InterPro" id="IPR027417">
    <property type="entry name" value="P-loop_NTPase"/>
</dbReference>
<dbReference type="Gene3D" id="3.40.50.300">
    <property type="entry name" value="P-loop containing nucleotide triphosphate hydrolases"/>
    <property type="match status" value="1"/>
</dbReference>
<dbReference type="PRINTS" id="PR00364">
    <property type="entry name" value="DISEASERSIST"/>
</dbReference>
<dbReference type="AlphaFoldDB" id="A0A8J3IUT6"/>
<dbReference type="Pfam" id="PF00931">
    <property type="entry name" value="NB-ARC"/>
    <property type="match status" value="1"/>
</dbReference>
<dbReference type="RefSeq" id="WP_220207210.1">
    <property type="nucleotide sequence ID" value="NZ_BNJK01000001.1"/>
</dbReference>
<comment type="caution">
    <text evidence="2">The sequence shown here is derived from an EMBL/GenBank/DDBJ whole genome shotgun (WGS) entry which is preliminary data.</text>
</comment>
<accession>A0A8J3IUT6</accession>
<keyword evidence="3" id="KW-1185">Reference proteome</keyword>
<sequence length="526" mass="61108">MVTFINREEEKEVIRESLQALRDYKHVLLRTPIIDFHGIDGIGKTSIVQHIEGLCEQAHIPYIRIAANKTAQEFSQSVIQQVRRYNKFFSDEQPDTSSLQQSIIAIKDLLKRGVVVMLLDAVDPLNRELIDRIANTLSEVIDENKLFVVLTSRKVLAFESARTVARKLSSIALKPFDQKSCADYLDEVGTPPNREVRDYIYDWTRGYPLAIEVMTNAIIQQGLDPRIAANQQPLMEQIFHQVIEEKVLAHLKPSLRDKYQTALLLLAIPRRFNVVIMQELIERFEPTLKRESSIAYINLSQEIIRETGILSWNMLKAGFSIDAPVRHIYLLKSKIEQDGRYLEIHRFLASLNKQLADTIPGTDHILYMREYLYHSAFTVEPLEMSRILEQAVQQIIKESPILFEQFYEEFSQDKDFQEQLSSEQTLKVHSLLYQHRAQTNLQLARQGTNTERFLREFFYYTLKDPHILDQRSHLDQLLHKLNEEDVQIFSAQLFATLAEDEEFKTALGQHAELFSSLVQQLLEGEH</sequence>
<evidence type="ECO:0000259" key="1">
    <source>
        <dbReference type="Pfam" id="PF00931"/>
    </source>
</evidence>
<dbReference type="Proteomes" id="UP000597444">
    <property type="component" value="Unassembled WGS sequence"/>
</dbReference>
<dbReference type="SUPFAM" id="SSF52540">
    <property type="entry name" value="P-loop containing nucleoside triphosphate hydrolases"/>
    <property type="match status" value="1"/>
</dbReference>
<feature type="domain" description="NB-ARC" evidence="1">
    <location>
        <begin position="33"/>
        <end position="155"/>
    </location>
</feature>
<gene>
    <name evidence="2" type="ORF">KSF_066490</name>
</gene>
<organism evidence="2 3">
    <name type="scientific">Reticulibacter mediterranei</name>
    <dbReference type="NCBI Taxonomy" id="2778369"/>
    <lineage>
        <taxon>Bacteria</taxon>
        <taxon>Bacillati</taxon>
        <taxon>Chloroflexota</taxon>
        <taxon>Ktedonobacteria</taxon>
        <taxon>Ktedonobacterales</taxon>
        <taxon>Reticulibacteraceae</taxon>
        <taxon>Reticulibacter</taxon>
    </lineage>
</organism>
<dbReference type="EMBL" id="BNJK01000001">
    <property type="protein sequence ID" value="GHO96601.1"/>
    <property type="molecule type" value="Genomic_DNA"/>
</dbReference>
<proteinExistence type="predicted"/>
<dbReference type="GO" id="GO:0043531">
    <property type="term" value="F:ADP binding"/>
    <property type="evidence" value="ECO:0007669"/>
    <property type="project" value="InterPro"/>
</dbReference>
<evidence type="ECO:0000313" key="3">
    <source>
        <dbReference type="Proteomes" id="UP000597444"/>
    </source>
</evidence>
<reference evidence="2" key="1">
    <citation type="submission" date="2020-10" db="EMBL/GenBank/DDBJ databases">
        <title>Taxonomic study of unclassified bacteria belonging to the class Ktedonobacteria.</title>
        <authorList>
            <person name="Yabe S."/>
            <person name="Wang C.M."/>
            <person name="Zheng Y."/>
            <person name="Sakai Y."/>
            <person name="Cavaletti L."/>
            <person name="Monciardini P."/>
            <person name="Donadio S."/>
        </authorList>
    </citation>
    <scope>NUCLEOTIDE SEQUENCE</scope>
    <source>
        <strain evidence="2">ID150040</strain>
    </source>
</reference>
<evidence type="ECO:0000313" key="2">
    <source>
        <dbReference type="EMBL" id="GHO96601.1"/>
    </source>
</evidence>
<name>A0A8J3IUT6_9CHLR</name>
<protein>
    <recommendedName>
        <fullName evidence="1">NB-ARC domain-containing protein</fullName>
    </recommendedName>
</protein>
<dbReference type="InterPro" id="IPR002182">
    <property type="entry name" value="NB-ARC"/>
</dbReference>